<keyword evidence="4" id="KW-1185">Reference proteome</keyword>
<dbReference type="InterPro" id="IPR026444">
    <property type="entry name" value="Secre_tail"/>
</dbReference>
<evidence type="ECO:0000259" key="2">
    <source>
        <dbReference type="Pfam" id="PF18962"/>
    </source>
</evidence>
<dbReference type="NCBIfam" id="TIGR04183">
    <property type="entry name" value="Por_Secre_tail"/>
    <property type="match status" value="1"/>
</dbReference>
<accession>A0A923SEF0</accession>
<evidence type="ECO:0000313" key="4">
    <source>
        <dbReference type="Proteomes" id="UP000641454"/>
    </source>
</evidence>
<dbReference type="EMBL" id="JACRUL010000004">
    <property type="protein sequence ID" value="MBC5843492.1"/>
    <property type="molecule type" value="Genomic_DNA"/>
</dbReference>
<dbReference type="GO" id="GO:0008237">
    <property type="term" value="F:metallopeptidase activity"/>
    <property type="evidence" value="ECO:0007669"/>
    <property type="project" value="InterPro"/>
</dbReference>
<evidence type="ECO:0000256" key="1">
    <source>
        <dbReference type="ARBA" id="ARBA00022729"/>
    </source>
</evidence>
<comment type="caution">
    <text evidence="3">The sequence shown here is derived from an EMBL/GenBank/DDBJ whole genome shotgun (WGS) entry which is preliminary data.</text>
</comment>
<dbReference type="SUPFAM" id="SSF55486">
    <property type="entry name" value="Metalloproteases ('zincins'), catalytic domain"/>
    <property type="match status" value="1"/>
</dbReference>
<organism evidence="3 4">
    <name type="scientific">Flavobacterium muglaense</name>
    <dbReference type="NCBI Taxonomy" id="2764716"/>
    <lineage>
        <taxon>Bacteria</taxon>
        <taxon>Pseudomonadati</taxon>
        <taxon>Bacteroidota</taxon>
        <taxon>Flavobacteriia</taxon>
        <taxon>Flavobacteriales</taxon>
        <taxon>Flavobacteriaceae</taxon>
        <taxon>Flavobacterium</taxon>
    </lineage>
</organism>
<dbReference type="RefSeq" id="WP_187017182.1">
    <property type="nucleotide sequence ID" value="NZ_JACRUK010000004.1"/>
</dbReference>
<proteinExistence type="predicted"/>
<evidence type="ECO:0000313" key="3">
    <source>
        <dbReference type="EMBL" id="MBC5843492.1"/>
    </source>
</evidence>
<sequence length="753" mass="80942">MGKTLLMTIVFLSFFGQIQSQNSSYWNEVKLGKSELLARKNKARNTGKYFTLDAVVLKQKLNNLSGKSVKVTPAEVGIPNLKGGLDMYLVTENSNLDPVLQAKYPDIRSYVGQGKTDKNARVHFSLSALGLQTVVFRADNQMEFVEMYDNQNSTYVVFDSNIDSAARQGYLCTTPDTKVVSQKTSITGKSTASNKSYKTLRLALSCNGEYAAHFGGTVALALAGMNASLTRINAIFERDFAAHMNLIANNDQLIYLNAATDPFSNGDVGTKNEVWNTEVQNMLSTRIGNGAYDVGHVFCKTGGGGNAGCIGCVCTDDDVTNLTDLNKGSGYTSPESETAAPSGDVFDFDFAAHEFGHQFGANHTFSYEFEGSGVQVEPGSGCTTMGYAGVTNWDVQPHNMRNFTYVSIKQVQENLATKTCPVSVTTTNSAPVVDAGADFTIPKGTAFVLTGTATDADATDVLTYSWEQNDVSTAATIGDLSRTLDTKLVGPTFRIQEPSSSPVRYMPQLASVILGQLTTPTNWESVSNVARDLNFAFTARDNHATEGQTNSDLMKVSVVTTAGPFVVTSQNTSAITYTGGTTQTITWDVNNTATLDGSANVTILLSTDGGKTFTTTVAASVPNNGTASVVIPNIASTTCRLMIKPIANIYYAVNATDFAITTSLATVKFGLESFGIYPAFNDGNFTISFSSDEDSDVKVLVNDALGKKIYANTYKKNATNFNQPIQVKNVQSGIYFVTVENGSKKEVKRIIVK</sequence>
<feature type="domain" description="Secretion system C-terminal sorting" evidence="2">
    <location>
        <begin position="676"/>
        <end position="752"/>
    </location>
</feature>
<dbReference type="Gene3D" id="3.40.390.10">
    <property type="entry name" value="Collagenase (Catalytic Domain)"/>
    <property type="match status" value="1"/>
</dbReference>
<reference evidence="3 4" key="1">
    <citation type="submission" date="2020-08" db="EMBL/GenBank/DDBJ databases">
        <title>Description of novel Flavobacterium F-392 isolate.</title>
        <authorList>
            <person name="Saticioglu I.B."/>
            <person name="Duman M."/>
            <person name="Altun S."/>
        </authorList>
    </citation>
    <scope>NUCLEOTIDE SEQUENCE [LARGE SCALE GENOMIC DNA]</scope>
    <source>
        <strain evidence="3 4">F-392</strain>
    </source>
</reference>
<dbReference type="Pfam" id="PF18962">
    <property type="entry name" value="Por_Secre_tail"/>
    <property type="match status" value="1"/>
</dbReference>
<dbReference type="AlphaFoldDB" id="A0A923SEF0"/>
<dbReference type="InterPro" id="IPR024079">
    <property type="entry name" value="MetalloPept_cat_dom_sf"/>
</dbReference>
<keyword evidence="1" id="KW-0732">Signal</keyword>
<dbReference type="Proteomes" id="UP000641454">
    <property type="component" value="Unassembled WGS sequence"/>
</dbReference>
<protein>
    <submittedName>
        <fullName evidence="3">T9SS type A sorting domain-containing protein</fullName>
    </submittedName>
</protein>
<gene>
    <name evidence="3" type="ORF">H8R25_03445</name>
</gene>
<dbReference type="Pfam" id="PF13583">
    <property type="entry name" value="Reprolysin_4"/>
    <property type="match status" value="1"/>
</dbReference>
<name>A0A923SEF0_9FLAO</name>